<dbReference type="AlphaFoldDB" id="A0A016V5Q8"/>
<keyword evidence="2" id="KW-1185">Reference proteome</keyword>
<comment type="caution">
    <text evidence="1">The sequence shown here is derived from an EMBL/GenBank/DDBJ whole genome shotgun (WGS) entry which is preliminary data.</text>
</comment>
<sequence>MNELFEYSNMFDSATSIPLTGHINALRASASDQAYVASIICSYLVEVAHFTEKLVSSTTAKPANPRRCSSRG</sequence>
<evidence type="ECO:0000313" key="1">
    <source>
        <dbReference type="EMBL" id="EYC22999.1"/>
    </source>
</evidence>
<dbReference type="EMBL" id="JARK01001352">
    <property type="protein sequence ID" value="EYC22999.1"/>
    <property type="molecule type" value="Genomic_DNA"/>
</dbReference>
<name>A0A016V5Q8_9BILA</name>
<protein>
    <submittedName>
        <fullName evidence="1">Uncharacterized protein</fullName>
    </submittedName>
</protein>
<evidence type="ECO:0000313" key="2">
    <source>
        <dbReference type="Proteomes" id="UP000024635"/>
    </source>
</evidence>
<proteinExistence type="predicted"/>
<reference evidence="2" key="1">
    <citation type="journal article" date="2015" name="Nat. Genet.">
        <title>The genome and transcriptome of the zoonotic hookworm Ancylostoma ceylanicum identify infection-specific gene families.</title>
        <authorList>
            <person name="Schwarz E.M."/>
            <person name="Hu Y."/>
            <person name="Antoshechkin I."/>
            <person name="Miller M.M."/>
            <person name="Sternberg P.W."/>
            <person name="Aroian R.V."/>
        </authorList>
    </citation>
    <scope>NUCLEOTIDE SEQUENCE</scope>
    <source>
        <strain evidence="2">HY135</strain>
    </source>
</reference>
<gene>
    <name evidence="1" type="primary">Acey_s0016.g3065</name>
    <name evidence="1" type="ORF">Y032_0016g3065</name>
</gene>
<organism evidence="1 2">
    <name type="scientific">Ancylostoma ceylanicum</name>
    <dbReference type="NCBI Taxonomy" id="53326"/>
    <lineage>
        <taxon>Eukaryota</taxon>
        <taxon>Metazoa</taxon>
        <taxon>Ecdysozoa</taxon>
        <taxon>Nematoda</taxon>
        <taxon>Chromadorea</taxon>
        <taxon>Rhabditida</taxon>
        <taxon>Rhabditina</taxon>
        <taxon>Rhabditomorpha</taxon>
        <taxon>Strongyloidea</taxon>
        <taxon>Ancylostomatidae</taxon>
        <taxon>Ancylostomatinae</taxon>
        <taxon>Ancylostoma</taxon>
    </lineage>
</organism>
<accession>A0A016V5Q8</accession>
<dbReference type="Proteomes" id="UP000024635">
    <property type="component" value="Unassembled WGS sequence"/>
</dbReference>